<dbReference type="InterPro" id="IPR036928">
    <property type="entry name" value="AS_sf"/>
</dbReference>
<gene>
    <name evidence="3" type="ORF">N7494_011725</name>
</gene>
<feature type="domain" description="Amidase" evidence="2">
    <location>
        <begin position="38"/>
        <end position="341"/>
    </location>
</feature>
<evidence type="ECO:0000313" key="4">
    <source>
        <dbReference type="Proteomes" id="UP001220324"/>
    </source>
</evidence>
<comment type="caution">
    <text evidence="3">The sequence shown here is derived from an EMBL/GenBank/DDBJ whole genome shotgun (WGS) entry which is preliminary data.</text>
</comment>
<protein>
    <recommendedName>
        <fullName evidence="2">Amidase domain-containing protein</fullName>
    </recommendedName>
</protein>
<evidence type="ECO:0000313" key="3">
    <source>
        <dbReference type="EMBL" id="KAJ5525075.1"/>
    </source>
</evidence>
<dbReference type="InterPro" id="IPR023631">
    <property type="entry name" value="Amidase_dom"/>
</dbReference>
<keyword evidence="4" id="KW-1185">Reference proteome</keyword>
<feature type="region of interest" description="Disordered" evidence="1">
    <location>
        <begin position="167"/>
        <end position="192"/>
    </location>
</feature>
<sequence>MADQNFEDSHEKNVDVLTIDAKALQALLSAGEVTSLSLVRQYVVQIKKHDERLHAMIRITPNDLLEEAAKSLDEERAAGKTRGPLHGIPIIIKDNIATHPSLGLPTTCGSLALLSSKPKKNAGIIDQLLDAGLIILGKANLAEFANARGSDMPNGWSAVGGQTHSAYIRDGIDPNDSPEGHSNPSGSSSGSAVSVSAGYAPFAIGTETDGSLVAPSGRAALYTIKPSIGLVSQDGIIPISSNFDAAGPMTKSSYDLAALLDVLIKKPASGSFTNDLTCSWSDISVAFLDPDAWKGSEDDIKPVDDAEAQMKREIRQAYEVIKPKAKKFVENIDLVSPETFRIDREGSEWAIIQADMKPQLNAYFEGLEESEVRSLAEVIAFNEKHADLELPPHHPRQDNFINSENQQLSTEEYDRHLSYLRHMGREKGVDLALKTYGVDVILGPIDSGLTSLATASGYPLCAMPLSYLDYNGRPFGVAAITGKHQEHLLVKVMSAWEATFPARKPPPQLVKLP</sequence>
<evidence type="ECO:0000259" key="2">
    <source>
        <dbReference type="Pfam" id="PF01425"/>
    </source>
</evidence>
<reference evidence="3 4" key="1">
    <citation type="journal article" date="2023" name="IMA Fungus">
        <title>Comparative genomic study of the Penicillium genus elucidates a diverse pangenome and 15 lateral gene transfer events.</title>
        <authorList>
            <person name="Petersen C."/>
            <person name="Sorensen T."/>
            <person name="Nielsen M.R."/>
            <person name="Sondergaard T.E."/>
            <person name="Sorensen J.L."/>
            <person name="Fitzpatrick D.A."/>
            <person name="Frisvad J.C."/>
            <person name="Nielsen K.L."/>
        </authorList>
    </citation>
    <scope>NUCLEOTIDE SEQUENCE [LARGE SCALE GENOMIC DNA]</scope>
    <source>
        <strain evidence="3 4">IBT 35679</strain>
    </source>
</reference>
<dbReference type="Gene3D" id="3.90.1300.10">
    <property type="entry name" value="Amidase signature (AS) domain"/>
    <property type="match status" value="1"/>
</dbReference>
<organism evidence="3 4">
    <name type="scientific">Penicillium frequentans</name>
    <dbReference type="NCBI Taxonomy" id="3151616"/>
    <lineage>
        <taxon>Eukaryota</taxon>
        <taxon>Fungi</taxon>
        <taxon>Dikarya</taxon>
        <taxon>Ascomycota</taxon>
        <taxon>Pezizomycotina</taxon>
        <taxon>Eurotiomycetes</taxon>
        <taxon>Eurotiomycetidae</taxon>
        <taxon>Eurotiales</taxon>
        <taxon>Aspergillaceae</taxon>
        <taxon>Penicillium</taxon>
    </lineage>
</organism>
<dbReference type="EMBL" id="JAQIZZ010000008">
    <property type="protein sequence ID" value="KAJ5525075.1"/>
    <property type="molecule type" value="Genomic_DNA"/>
</dbReference>
<name>A0AAD6CLZ3_9EURO</name>
<dbReference type="Proteomes" id="UP001220324">
    <property type="component" value="Unassembled WGS sequence"/>
</dbReference>
<dbReference type="SUPFAM" id="SSF75304">
    <property type="entry name" value="Amidase signature (AS) enzymes"/>
    <property type="match status" value="1"/>
</dbReference>
<dbReference type="PANTHER" id="PTHR42678">
    <property type="entry name" value="AMIDASE"/>
    <property type="match status" value="1"/>
</dbReference>
<proteinExistence type="predicted"/>
<dbReference type="AlphaFoldDB" id="A0AAD6CLZ3"/>
<accession>A0AAD6CLZ3</accession>
<dbReference type="PANTHER" id="PTHR42678:SF34">
    <property type="entry name" value="OS04G0183300 PROTEIN"/>
    <property type="match status" value="1"/>
</dbReference>
<evidence type="ECO:0000256" key="1">
    <source>
        <dbReference type="SAM" id="MobiDB-lite"/>
    </source>
</evidence>
<dbReference type="Pfam" id="PF01425">
    <property type="entry name" value="Amidase"/>
    <property type="match status" value="1"/>
</dbReference>